<dbReference type="EMBL" id="GBXM01058390">
    <property type="protein sequence ID" value="JAH50187.1"/>
    <property type="molecule type" value="Transcribed_RNA"/>
</dbReference>
<sequence length="51" mass="6056">MVLLRAGGRKDRRSYAVRSEMFTHCASHHSHHVRRIVFDRSMFTTRSFFSS</sequence>
<name>A0A0E9T9T4_ANGAN</name>
<organism evidence="1">
    <name type="scientific">Anguilla anguilla</name>
    <name type="common">European freshwater eel</name>
    <name type="synonym">Muraena anguilla</name>
    <dbReference type="NCBI Taxonomy" id="7936"/>
    <lineage>
        <taxon>Eukaryota</taxon>
        <taxon>Metazoa</taxon>
        <taxon>Chordata</taxon>
        <taxon>Craniata</taxon>
        <taxon>Vertebrata</taxon>
        <taxon>Euteleostomi</taxon>
        <taxon>Actinopterygii</taxon>
        <taxon>Neopterygii</taxon>
        <taxon>Teleostei</taxon>
        <taxon>Anguilliformes</taxon>
        <taxon>Anguillidae</taxon>
        <taxon>Anguilla</taxon>
    </lineage>
</organism>
<evidence type="ECO:0000313" key="1">
    <source>
        <dbReference type="EMBL" id="JAH50187.1"/>
    </source>
</evidence>
<reference evidence="1" key="1">
    <citation type="submission" date="2014-11" db="EMBL/GenBank/DDBJ databases">
        <authorList>
            <person name="Amaro Gonzalez C."/>
        </authorList>
    </citation>
    <scope>NUCLEOTIDE SEQUENCE</scope>
</reference>
<proteinExistence type="predicted"/>
<accession>A0A0E9T9T4</accession>
<reference evidence="1" key="2">
    <citation type="journal article" date="2015" name="Fish Shellfish Immunol.">
        <title>Early steps in the European eel (Anguilla anguilla)-Vibrio vulnificus interaction in the gills: Role of the RtxA13 toxin.</title>
        <authorList>
            <person name="Callol A."/>
            <person name="Pajuelo D."/>
            <person name="Ebbesson L."/>
            <person name="Teles M."/>
            <person name="MacKenzie S."/>
            <person name="Amaro C."/>
        </authorList>
    </citation>
    <scope>NUCLEOTIDE SEQUENCE</scope>
</reference>
<protein>
    <submittedName>
        <fullName evidence="1">Uncharacterized protein</fullName>
    </submittedName>
</protein>
<dbReference type="AlphaFoldDB" id="A0A0E9T9T4"/>